<dbReference type="PANTHER" id="PTHR36570:SF3">
    <property type="entry name" value="DISULFIDE BOND FORMATION PROTEIN B"/>
    <property type="match status" value="1"/>
</dbReference>
<evidence type="ECO:0000256" key="13">
    <source>
        <dbReference type="ARBA" id="ARBA00023284"/>
    </source>
</evidence>
<dbReference type="GO" id="GO:0015035">
    <property type="term" value="F:protein-disulfide reductase activity"/>
    <property type="evidence" value="ECO:0007669"/>
    <property type="project" value="UniProtKB-UniRule"/>
</dbReference>
<dbReference type="PANTHER" id="PTHR36570">
    <property type="entry name" value="DISULFIDE BOND FORMATION PROTEIN B"/>
    <property type="match status" value="1"/>
</dbReference>
<keyword evidence="8 14" id="KW-1133">Transmembrane helix</keyword>
<feature type="transmembrane region" description="Helical" evidence="15">
    <location>
        <begin position="70"/>
        <end position="90"/>
    </location>
</feature>
<evidence type="ECO:0000256" key="4">
    <source>
        <dbReference type="ARBA" id="ARBA00022475"/>
    </source>
</evidence>
<dbReference type="InterPro" id="IPR022920">
    <property type="entry name" value="Disulphide_bond_form_DsbB"/>
</dbReference>
<gene>
    <name evidence="14" type="primary">dsbB</name>
    <name evidence="16" type="ORF">DHW29_09165</name>
    <name evidence="17" type="ORF">LSO58_00575</name>
</gene>
<evidence type="ECO:0000256" key="6">
    <source>
        <dbReference type="ARBA" id="ARBA00022692"/>
    </source>
</evidence>
<keyword evidence="6 14" id="KW-0812">Transmembrane</keyword>
<keyword evidence="13 14" id="KW-0676">Redox-active center</keyword>
<evidence type="ECO:0000256" key="10">
    <source>
        <dbReference type="ARBA" id="ARBA00023136"/>
    </source>
</evidence>
<comment type="caution">
    <text evidence="14">Lacks conserved residue(s) required for the propagation of feature annotation.</text>
</comment>
<comment type="subcellular location">
    <subcellularLocation>
        <location evidence="1">Cell inner membrane</location>
        <topology evidence="1">Multi-pass membrane protein</topology>
    </subcellularLocation>
    <subcellularLocation>
        <location evidence="14">Cell membrane</location>
        <topology evidence="14">Multi-pass membrane protein</topology>
    </subcellularLocation>
</comment>
<keyword evidence="3 14" id="KW-0813">Transport</keyword>
<evidence type="ECO:0000313" key="17">
    <source>
        <dbReference type="EMBL" id="UYF75464.1"/>
    </source>
</evidence>
<keyword evidence="11 14" id="KW-1015">Disulfide bond</keyword>
<organism evidence="16 18">
    <name type="scientific">Acinetobacter ursingii</name>
    <dbReference type="NCBI Taxonomy" id="108980"/>
    <lineage>
        <taxon>Bacteria</taxon>
        <taxon>Pseudomonadati</taxon>
        <taxon>Pseudomonadota</taxon>
        <taxon>Gammaproteobacteria</taxon>
        <taxon>Moraxellales</taxon>
        <taxon>Moraxellaceae</taxon>
        <taxon>Acinetobacter</taxon>
    </lineage>
</organism>
<dbReference type="RefSeq" id="WP_004985960.1">
    <property type="nucleotide sequence ID" value="NZ_AP018824.1"/>
</dbReference>
<evidence type="ECO:0000256" key="9">
    <source>
        <dbReference type="ARBA" id="ARBA00023002"/>
    </source>
</evidence>
<evidence type="ECO:0000256" key="1">
    <source>
        <dbReference type="ARBA" id="ARBA00004429"/>
    </source>
</evidence>
<keyword evidence="12 14" id="KW-0143">Chaperone</keyword>
<dbReference type="Pfam" id="PF02600">
    <property type="entry name" value="DsbB"/>
    <property type="match status" value="1"/>
</dbReference>
<dbReference type="InterPro" id="IPR003752">
    <property type="entry name" value="DiS_bond_form_DsbB/BdbC"/>
</dbReference>
<dbReference type="Proteomes" id="UP001164081">
    <property type="component" value="Chromosome"/>
</dbReference>
<evidence type="ECO:0000256" key="2">
    <source>
        <dbReference type="ARBA" id="ARBA00008823"/>
    </source>
</evidence>
<reference evidence="17" key="2">
    <citation type="journal article" date="2022" name="J Glob Antimicrob Resist">
        <title>Comparative analysis of IMP-4- and OXA-58-containing plasmids of three carbapenemase-producing Acinetobacter ursingii strains in the Netherlands.</title>
        <authorList>
            <person name="Hendrickx A.P.A."/>
            <person name="Schade R.P."/>
            <person name="Landman F."/>
            <person name="Bosch T."/>
            <person name="Schouls L.M."/>
            <person name="van Dijk K."/>
        </authorList>
    </citation>
    <scope>NUCLEOTIDE SEQUENCE</scope>
    <source>
        <strain evidence="17">RIVM_C010761</strain>
    </source>
</reference>
<keyword evidence="7 14" id="KW-0249">Electron transport</keyword>
<dbReference type="GO" id="GO:0009055">
    <property type="term" value="F:electron transfer activity"/>
    <property type="evidence" value="ECO:0007669"/>
    <property type="project" value="UniProtKB-UniRule"/>
</dbReference>
<dbReference type="InterPro" id="IPR050183">
    <property type="entry name" value="DsbB"/>
</dbReference>
<keyword evidence="5" id="KW-0997">Cell inner membrane</keyword>
<dbReference type="InterPro" id="IPR023380">
    <property type="entry name" value="DsbB-like_sf"/>
</dbReference>
<feature type="transmembrane region" description="Helical" evidence="15">
    <location>
        <begin position="40"/>
        <end position="58"/>
    </location>
</feature>
<keyword evidence="10 14" id="KW-0472">Membrane</keyword>
<evidence type="ECO:0000313" key="16">
    <source>
        <dbReference type="EMBL" id="HCK30335.1"/>
    </source>
</evidence>
<dbReference type="GO" id="GO:0005886">
    <property type="term" value="C:plasma membrane"/>
    <property type="evidence" value="ECO:0007669"/>
    <property type="project" value="UniProtKB-SubCell"/>
</dbReference>
<evidence type="ECO:0000256" key="14">
    <source>
        <dbReference type="HAMAP-Rule" id="MF_00286"/>
    </source>
</evidence>
<dbReference type="EMBL" id="CP089044">
    <property type="protein sequence ID" value="UYF75464.1"/>
    <property type="molecule type" value="Genomic_DNA"/>
</dbReference>
<feature type="topological domain" description="Periplasmic" evidence="14">
    <location>
        <begin position="27"/>
        <end position="44"/>
    </location>
</feature>
<reference evidence="16 18" key="1">
    <citation type="journal article" date="2018" name="Nat. Biotechnol.">
        <title>A standardized bacterial taxonomy based on genome phylogeny substantially revises the tree of life.</title>
        <authorList>
            <person name="Parks D.H."/>
            <person name="Chuvochina M."/>
            <person name="Waite D.W."/>
            <person name="Rinke C."/>
            <person name="Skarshewski A."/>
            <person name="Chaumeil P.A."/>
            <person name="Hugenholtz P."/>
        </authorList>
    </citation>
    <scope>NUCLEOTIDE SEQUENCE [LARGE SCALE GENOMIC DNA]</scope>
    <source>
        <strain evidence="16">UBA9669</strain>
    </source>
</reference>
<proteinExistence type="inferred from homology"/>
<dbReference type="SUPFAM" id="SSF158442">
    <property type="entry name" value="DsbB-like"/>
    <property type="match status" value="1"/>
</dbReference>
<dbReference type="EMBL" id="DPVE01000158">
    <property type="protein sequence ID" value="HCK30335.1"/>
    <property type="molecule type" value="Genomic_DNA"/>
</dbReference>
<evidence type="ECO:0000256" key="5">
    <source>
        <dbReference type="ARBA" id="ARBA00022519"/>
    </source>
</evidence>
<dbReference type="AlphaFoldDB" id="A0A3D2SP15"/>
<evidence type="ECO:0000256" key="7">
    <source>
        <dbReference type="ARBA" id="ARBA00022982"/>
    </source>
</evidence>
<protein>
    <recommendedName>
        <fullName evidence="14">Disulfide bond formation protein B</fullName>
    </recommendedName>
    <alternativeName>
        <fullName evidence="14">Disulfide oxidoreductase</fullName>
    </alternativeName>
</protein>
<feature type="topological domain" description="Cytoplasmic" evidence="14">
    <location>
        <begin position="163"/>
        <end position="173"/>
    </location>
</feature>
<evidence type="ECO:0000313" key="18">
    <source>
        <dbReference type="Proteomes" id="UP000263596"/>
    </source>
</evidence>
<feature type="topological domain" description="Cytoplasmic" evidence="14">
    <location>
        <begin position="1"/>
        <end position="9"/>
    </location>
</feature>
<dbReference type="GO" id="GO:0006457">
    <property type="term" value="P:protein folding"/>
    <property type="evidence" value="ECO:0007669"/>
    <property type="project" value="InterPro"/>
</dbReference>
<dbReference type="Proteomes" id="UP000263596">
    <property type="component" value="Unassembled WGS sequence"/>
</dbReference>
<dbReference type="Gene3D" id="1.20.1550.10">
    <property type="entry name" value="DsbB-like"/>
    <property type="match status" value="1"/>
</dbReference>
<sequence length="173" mass="19275">MQWRNYRFINGLLVLASIVGMSFALYLEHVKGLDPCPLCVFQRVGLMAMGIFALIAFLHNPASNLMKRMYALLATLSIGWSVGVAARHVWLQTLPPDQVPSCGPGLNYLIDALPLKTVLNEVLTGSGECAAIDWTFLGQSLPVWSLVFFSVLLLICLWQLFRTYPVAKKAYKK</sequence>
<evidence type="ECO:0000256" key="8">
    <source>
        <dbReference type="ARBA" id="ARBA00022989"/>
    </source>
</evidence>
<evidence type="ECO:0000256" key="11">
    <source>
        <dbReference type="ARBA" id="ARBA00023157"/>
    </source>
</evidence>
<evidence type="ECO:0000256" key="3">
    <source>
        <dbReference type="ARBA" id="ARBA00022448"/>
    </source>
</evidence>
<keyword evidence="9 14" id="KW-0560">Oxidoreductase</keyword>
<name>A0A3D2SP15_9GAMM</name>
<feature type="transmembrane region" description="Helical" evidence="15">
    <location>
        <begin position="143"/>
        <end position="161"/>
    </location>
</feature>
<dbReference type="HAMAP" id="MF_00286">
    <property type="entry name" value="DsbB"/>
    <property type="match status" value="1"/>
</dbReference>
<comment type="similarity">
    <text evidence="2 14">Belongs to the DsbB family.</text>
</comment>
<evidence type="ECO:0000256" key="15">
    <source>
        <dbReference type="SAM" id="Phobius"/>
    </source>
</evidence>
<evidence type="ECO:0000256" key="12">
    <source>
        <dbReference type="ARBA" id="ARBA00023186"/>
    </source>
</evidence>
<accession>A0A3D2SP15</accession>
<comment type="function">
    <text evidence="14">Required for disulfide bond formation in some periplasmic proteins. Acts by oxidizing the DsbA protein.</text>
</comment>
<feature type="disulfide bond" description="Redox-active" evidence="14">
    <location>
        <begin position="36"/>
        <end position="39"/>
    </location>
</feature>
<keyword evidence="4 14" id="KW-1003">Cell membrane</keyword>